<dbReference type="PROSITE" id="PS50160">
    <property type="entry name" value="DNA_LIGASE_A3"/>
    <property type="match status" value="1"/>
</dbReference>
<evidence type="ECO:0000256" key="2">
    <source>
        <dbReference type="ARBA" id="ARBA00012727"/>
    </source>
</evidence>
<dbReference type="NCBIfam" id="NF004628">
    <property type="entry name" value="PRK05972.1"/>
    <property type="match status" value="1"/>
</dbReference>
<dbReference type="Proteomes" id="UP000529637">
    <property type="component" value="Unassembled WGS sequence"/>
</dbReference>
<gene>
    <name evidence="23" type="primary">ligD</name>
    <name evidence="23" type="ORF">HQN59_18980</name>
</gene>
<dbReference type="InterPro" id="IPR014145">
    <property type="entry name" value="LigD_pol_dom"/>
</dbReference>
<accession>A0A7Y6NR77</accession>
<evidence type="ECO:0000256" key="5">
    <source>
        <dbReference type="ARBA" id="ARBA00022695"/>
    </source>
</evidence>
<evidence type="ECO:0000256" key="10">
    <source>
        <dbReference type="ARBA" id="ARBA00022801"/>
    </source>
</evidence>
<sequence length="872" mass="94681">MAEPPRPAAPLARYRQKRDFGRTPEPAGDPAARSAGTSPSFVIQKHWASRLHYDFRLEWDGVLLSWAVPKGPSFDPAEKRIAVHVEDHPLGYASFEGTIPPKQYGAGRVIVWDRGTWEPVGDPAAGMRDGKLVFRLHGEKLAGLWELVRIAKPGDRQDTWILFKKRDAWARALADYDVIAALPDSVVATPLGPVEAREPRDACAAPARVDRIDVDVAGAPRSALPRRLAPQLATLAAAPPDGAGWIVETKLDGYRLMSRVENGRARLITRGGHDWTDRLAPVAAALEALATGDAWLDGEIVVMGAGGVPDFNALQSAIDGGAPDKIEYFVFDAPFLDGRDLRALPLAERRAALRRVFAAAPPSAVRFSEDFPATPAQMLEAACRMKLEGVIAKRADAPYVSARTTTWLKLKCARRQEFVICGFTDRSGAKDEVGSLILGYHANGVLRYAGNVGTGWDGRTGSALHRRLVAIEVATPTLDPEAVKPGRWSKRSAGGERWVEPVLVAEVAFTDWTPDGHVRHPLFKALRDDKDAAEVTREDAEAVPVVAAPTTPPMPKAPSVAARTTAAAAPGRARGPAAPLKISNPERVIDASTGLKKRDLLHYYESVAERMLPHLAARPVSLVRAPDGIGGELFFQKHPETRLPGLRVMADGLWPGHGRLLAIDDADALLAAAQMNTIEFHTWNSTETRIDKPDRVVFDLDPGEGVSWAHLQEAALLTRTLLAELGLESWLKTSGGKGLHVVAPITPRHVDAVVSDLARAVVLHLAKTIPSRFVAKSGAANRVGRIFVDWIRNRRAQTTAVAFSARARPGLGVSMPVPWDELMALKGGAQWTIATAREHLSFERDDPWAGYWSARQTLTRAMKTLGVDPARS</sequence>
<keyword evidence="11" id="KW-0269">Exonuclease</keyword>
<dbReference type="InterPro" id="IPR012309">
    <property type="entry name" value="DNA_ligase_ATP-dep_C"/>
</dbReference>
<dbReference type="SUPFAM" id="SSF56091">
    <property type="entry name" value="DNA ligase/mRNA capping enzyme, catalytic domain"/>
    <property type="match status" value="1"/>
</dbReference>
<dbReference type="GO" id="GO:0006310">
    <property type="term" value="P:DNA recombination"/>
    <property type="evidence" value="ECO:0007669"/>
    <property type="project" value="UniProtKB-KW"/>
</dbReference>
<dbReference type="CDD" id="cd07906">
    <property type="entry name" value="Adenylation_DNA_ligase_LigD_LigC"/>
    <property type="match status" value="1"/>
</dbReference>
<dbReference type="CDD" id="cd07971">
    <property type="entry name" value="OBF_DNA_ligase_LigD"/>
    <property type="match status" value="1"/>
</dbReference>
<dbReference type="EC" id="6.5.1.1" evidence="2"/>
<reference evidence="23 24" key="1">
    <citation type="submission" date="2020-06" db="EMBL/GenBank/DDBJ databases">
        <title>Schlegella sp. ID0723 isolated from air conditioner.</title>
        <authorList>
            <person name="Kim D.Y."/>
            <person name="Kim D.-U."/>
        </authorList>
    </citation>
    <scope>NUCLEOTIDE SEQUENCE [LARGE SCALE GENOMIC DNA]</scope>
    <source>
        <strain evidence="23 24">ID0723</strain>
    </source>
</reference>
<dbReference type="Pfam" id="PF21686">
    <property type="entry name" value="LigD_Prim-Pol"/>
    <property type="match status" value="1"/>
</dbReference>
<protein>
    <recommendedName>
        <fullName evidence="2">DNA ligase (ATP)</fullName>
        <ecNumber evidence="2">6.5.1.1</ecNumber>
    </recommendedName>
    <alternativeName>
        <fullName evidence="19">NHEJ DNA polymerase</fullName>
    </alternativeName>
</protein>
<evidence type="ECO:0000256" key="8">
    <source>
        <dbReference type="ARBA" id="ARBA00022741"/>
    </source>
</evidence>
<dbReference type="GO" id="GO:0005524">
    <property type="term" value="F:ATP binding"/>
    <property type="evidence" value="ECO:0007669"/>
    <property type="project" value="UniProtKB-KW"/>
</dbReference>
<dbReference type="EMBL" id="JABWMJ010000009">
    <property type="protein sequence ID" value="NUZ07853.1"/>
    <property type="molecule type" value="Genomic_DNA"/>
</dbReference>
<keyword evidence="7" id="KW-0479">Metal-binding</keyword>
<organism evidence="23 24">
    <name type="scientific">Piscinibacter koreensis</name>
    <dbReference type="NCBI Taxonomy" id="2742824"/>
    <lineage>
        <taxon>Bacteria</taxon>
        <taxon>Pseudomonadati</taxon>
        <taxon>Pseudomonadota</taxon>
        <taxon>Betaproteobacteria</taxon>
        <taxon>Burkholderiales</taxon>
        <taxon>Sphaerotilaceae</taxon>
        <taxon>Piscinibacter</taxon>
    </lineage>
</organism>
<keyword evidence="13" id="KW-0239">DNA-directed DNA polymerase</keyword>
<comment type="cofactor">
    <cofactor evidence="1">
        <name>Mn(2+)</name>
        <dbReference type="ChEBI" id="CHEBI:29035"/>
    </cofactor>
</comment>
<dbReference type="InterPro" id="IPR014143">
    <property type="entry name" value="NHEJ_ligase_prk"/>
</dbReference>
<evidence type="ECO:0000256" key="6">
    <source>
        <dbReference type="ARBA" id="ARBA00022722"/>
    </source>
</evidence>
<evidence type="ECO:0000256" key="9">
    <source>
        <dbReference type="ARBA" id="ARBA00022763"/>
    </source>
</evidence>
<evidence type="ECO:0000256" key="14">
    <source>
        <dbReference type="ARBA" id="ARBA00023125"/>
    </source>
</evidence>
<dbReference type="GO" id="GO:0003910">
    <property type="term" value="F:DNA ligase (ATP) activity"/>
    <property type="evidence" value="ECO:0007669"/>
    <property type="project" value="UniProtKB-EC"/>
</dbReference>
<evidence type="ECO:0000256" key="17">
    <source>
        <dbReference type="ARBA" id="ARBA00023211"/>
    </source>
</evidence>
<dbReference type="GO" id="GO:0046872">
    <property type="term" value="F:metal ion binding"/>
    <property type="evidence" value="ECO:0007669"/>
    <property type="project" value="UniProtKB-KW"/>
</dbReference>
<proteinExistence type="predicted"/>
<dbReference type="PANTHER" id="PTHR42705:SF2">
    <property type="entry name" value="BIFUNCTIONAL NON-HOMOLOGOUS END JOINING PROTEIN LIGD"/>
    <property type="match status" value="1"/>
</dbReference>
<keyword evidence="9" id="KW-0227">DNA damage</keyword>
<evidence type="ECO:0000259" key="22">
    <source>
        <dbReference type="PROSITE" id="PS50160"/>
    </source>
</evidence>
<dbReference type="NCBIfam" id="TIGR02779">
    <property type="entry name" value="NHEJ_ligase_lig"/>
    <property type="match status" value="1"/>
</dbReference>
<name>A0A7Y6NR77_9BURK</name>
<evidence type="ECO:0000256" key="20">
    <source>
        <dbReference type="ARBA" id="ARBA00034003"/>
    </source>
</evidence>
<dbReference type="Gene3D" id="2.40.50.140">
    <property type="entry name" value="Nucleic acid-binding proteins"/>
    <property type="match status" value="1"/>
</dbReference>
<evidence type="ECO:0000256" key="3">
    <source>
        <dbReference type="ARBA" id="ARBA00022598"/>
    </source>
</evidence>
<evidence type="ECO:0000256" key="12">
    <source>
        <dbReference type="ARBA" id="ARBA00022840"/>
    </source>
</evidence>
<dbReference type="Gene3D" id="3.30.1490.70">
    <property type="match status" value="1"/>
</dbReference>
<keyword evidence="8" id="KW-0547">Nucleotide-binding</keyword>
<dbReference type="GO" id="GO:0003887">
    <property type="term" value="F:DNA-directed DNA polymerase activity"/>
    <property type="evidence" value="ECO:0007669"/>
    <property type="project" value="UniProtKB-KW"/>
</dbReference>
<keyword evidence="12" id="KW-0067">ATP-binding</keyword>
<dbReference type="Pfam" id="PF04679">
    <property type="entry name" value="DNA_ligase_A_C"/>
    <property type="match status" value="1"/>
</dbReference>
<dbReference type="InterPro" id="IPR014144">
    <property type="entry name" value="LigD_PE_domain"/>
</dbReference>
<feature type="domain" description="ATP-dependent DNA ligase family profile" evidence="22">
    <location>
        <begin position="328"/>
        <end position="444"/>
    </location>
</feature>
<evidence type="ECO:0000256" key="4">
    <source>
        <dbReference type="ARBA" id="ARBA00022679"/>
    </source>
</evidence>
<dbReference type="NCBIfam" id="TIGR02776">
    <property type="entry name" value="NHEJ_ligase_prk"/>
    <property type="match status" value="1"/>
</dbReference>
<dbReference type="RefSeq" id="WP_176070686.1">
    <property type="nucleotide sequence ID" value="NZ_JABWMJ010000009.1"/>
</dbReference>
<keyword evidence="6" id="KW-0540">Nuclease</keyword>
<dbReference type="Gene3D" id="3.90.920.10">
    <property type="entry name" value="DNA primase, PRIM domain"/>
    <property type="match status" value="1"/>
</dbReference>
<evidence type="ECO:0000256" key="16">
    <source>
        <dbReference type="ARBA" id="ARBA00023204"/>
    </source>
</evidence>
<comment type="catalytic activity">
    <reaction evidence="20">
        <text>ATP + (deoxyribonucleotide)n-3'-hydroxyl + 5'-phospho-(deoxyribonucleotide)m = (deoxyribonucleotide)n+m + AMP + diphosphate.</text>
        <dbReference type="EC" id="6.5.1.1"/>
    </reaction>
</comment>
<dbReference type="AlphaFoldDB" id="A0A7Y6NR77"/>
<keyword evidence="4" id="KW-0808">Transferase</keyword>
<dbReference type="InterPro" id="IPR014146">
    <property type="entry name" value="LigD_ligase_dom"/>
</dbReference>
<dbReference type="GO" id="GO:0006281">
    <property type="term" value="P:DNA repair"/>
    <property type="evidence" value="ECO:0007669"/>
    <property type="project" value="UniProtKB-KW"/>
</dbReference>
<keyword evidence="24" id="KW-1185">Reference proteome</keyword>
<keyword evidence="15" id="KW-0233">DNA recombination</keyword>
<keyword evidence="5" id="KW-0548">Nucleotidyltransferase</keyword>
<keyword evidence="18" id="KW-0511">Multifunctional enzyme</keyword>
<evidence type="ECO:0000256" key="21">
    <source>
        <dbReference type="SAM" id="MobiDB-lite"/>
    </source>
</evidence>
<evidence type="ECO:0000256" key="15">
    <source>
        <dbReference type="ARBA" id="ARBA00023172"/>
    </source>
</evidence>
<feature type="region of interest" description="Disordered" evidence="21">
    <location>
        <begin position="1"/>
        <end position="38"/>
    </location>
</feature>
<evidence type="ECO:0000256" key="19">
    <source>
        <dbReference type="ARBA" id="ARBA00029943"/>
    </source>
</evidence>
<dbReference type="Gene3D" id="3.30.470.30">
    <property type="entry name" value="DNA ligase/mRNA capping enzyme"/>
    <property type="match status" value="1"/>
</dbReference>
<dbReference type="InterPro" id="IPR012340">
    <property type="entry name" value="NA-bd_OB-fold"/>
</dbReference>
<dbReference type="SUPFAM" id="SSF50249">
    <property type="entry name" value="Nucleic acid-binding proteins"/>
    <property type="match status" value="1"/>
</dbReference>
<evidence type="ECO:0000313" key="24">
    <source>
        <dbReference type="Proteomes" id="UP000529637"/>
    </source>
</evidence>
<dbReference type="GO" id="GO:0003677">
    <property type="term" value="F:DNA binding"/>
    <property type="evidence" value="ECO:0007669"/>
    <property type="project" value="UniProtKB-KW"/>
</dbReference>
<dbReference type="PANTHER" id="PTHR42705">
    <property type="entry name" value="BIFUNCTIONAL NON-HOMOLOGOUS END JOINING PROTEIN LIGD"/>
    <property type="match status" value="1"/>
</dbReference>
<dbReference type="GO" id="GO:0004527">
    <property type="term" value="F:exonuclease activity"/>
    <property type="evidence" value="ECO:0007669"/>
    <property type="project" value="UniProtKB-KW"/>
</dbReference>
<evidence type="ECO:0000256" key="1">
    <source>
        <dbReference type="ARBA" id="ARBA00001936"/>
    </source>
</evidence>
<evidence type="ECO:0000313" key="23">
    <source>
        <dbReference type="EMBL" id="NUZ07853.1"/>
    </source>
</evidence>
<dbReference type="NCBIfam" id="TIGR02777">
    <property type="entry name" value="LigD_PE_dom"/>
    <property type="match status" value="1"/>
</dbReference>
<evidence type="ECO:0000256" key="11">
    <source>
        <dbReference type="ARBA" id="ARBA00022839"/>
    </source>
</evidence>
<keyword evidence="3 23" id="KW-0436">Ligase</keyword>
<dbReference type="InterPro" id="IPR052171">
    <property type="entry name" value="NHEJ_LigD"/>
</dbReference>
<evidence type="ECO:0000256" key="7">
    <source>
        <dbReference type="ARBA" id="ARBA00022723"/>
    </source>
</evidence>
<keyword evidence="10" id="KW-0378">Hydrolase</keyword>
<evidence type="ECO:0000256" key="18">
    <source>
        <dbReference type="ARBA" id="ARBA00023268"/>
    </source>
</evidence>
<comment type="caution">
    <text evidence="23">The sequence shown here is derived from an EMBL/GenBank/DDBJ whole genome shotgun (WGS) entry which is preliminary data.</text>
</comment>
<keyword evidence="17" id="KW-0464">Manganese</keyword>
<evidence type="ECO:0000256" key="13">
    <source>
        <dbReference type="ARBA" id="ARBA00022932"/>
    </source>
</evidence>
<dbReference type="Pfam" id="PF13298">
    <property type="entry name" value="LigD_N"/>
    <property type="match status" value="1"/>
</dbReference>
<dbReference type="InterPro" id="IPR012310">
    <property type="entry name" value="DNA_ligase_ATP-dep_cent"/>
</dbReference>
<dbReference type="Pfam" id="PF01068">
    <property type="entry name" value="DNA_ligase_A_M"/>
    <property type="match status" value="1"/>
</dbReference>
<dbReference type="NCBIfam" id="TIGR02778">
    <property type="entry name" value="ligD_pol"/>
    <property type="match status" value="1"/>
</dbReference>
<keyword evidence="16" id="KW-0234">DNA repair</keyword>
<keyword evidence="14" id="KW-0238">DNA-binding</keyword>